<dbReference type="Gene3D" id="3.30.450.30">
    <property type="entry name" value="Dynein light chain 2a, cytoplasmic"/>
    <property type="match status" value="1"/>
</dbReference>
<dbReference type="PANTHER" id="PTHR36222:SF1">
    <property type="entry name" value="SERINE PROTEASE INHIBITOR RV3364C"/>
    <property type="match status" value="1"/>
</dbReference>
<evidence type="ECO:0000259" key="1">
    <source>
        <dbReference type="SMART" id="SM00960"/>
    </source>
</evidence>
<protein>
    <submittedName>
        <fullName evidence="2">Putative regulator of Ras-like GTPase activity (Roadblock/LC7/MglB family)</fullName>
    </submittedName>
</protein>
<dbReference type="SUPFAM" id="SSF103196">
    <property type="entry name" value="Roadblock/LC7 domain"/>
    <property type="match status" value="1"/>
</dbReference>
<dbReference type="InterPro" id="IPR053141">
    <property type="entry name" value="Mycobact_SerProt_Inhib_Rv3364c"/>
</dbReference>
<gene>
    <name evidence="2" type="ORF">FHR38_002419</name>
</gene>
<evidence type="ECO:0000313" key="3">
    <source>
        <dbReference type="Proteomes" id="UP000578819"/>
    </source>
</evidence>
<comment type="caution">
    <text evidence="2">The sequence shown here is derived from an EMBL/GenBank/DDBJ whole genome shotgun (WGS) entry which is preliminary data.</text>
</comment>
<sequence>MAQSMVATGTLTELLDDFVNRVPEVRQALALSPDGLRLAASREVDDELAEQMSSLAAGLQALALAAGREHGAKSVQQIVVQMVEAYLFVAATRGGAIFVVLFTADAEIGDLAYEVAVFAGQADRHLPTYLAPASGVAG</sequence>
<dbReference type="SMART" id="SM00960">
    <property type="entry name" value="Robl_LC7"/>
    <property type="match status" value="1"/>
</dbReference>
<keyword evidence="3" id="KW-1185">Reference proteome</keyword>
<name>A0A7W7SQ03_9ACTN</name>
<dbReference type="InterPro" id="IPR004942">
    <property type="entry name" value="Roadblock/LAMTOR2_dom"/>
</dbReference>
<dbReference type="Pfam" id="PF03259">
    <property type="entry name" value="Robl_LC7"/>
    <property type="match status" value="1"/>
</dbReference>
<dbReference type="AlphaFoldDB" id="A0A7W7SQ03"/>
<feature type="domain" description="Roadblock/LAMTOR2" evidence="1">
    <location>
        <begin position="12"/>
        <end position="102"/>
    </location>
</feature>
<dbReference type="RefSeq" id="WP_184534743.1">
    <property type="nucleotide sequence ID" value="NZ_JACHJW010000001.1"/>
</dbReference>
<evidence type="ECO:0000313" key="2">
    <source>
        <dbReference type="EMBL" id="MBB4958686.1"/>
    </source>
</evidence>
<dbReference type="PANTHER" id="PTHR36222">
    <property type="entry name" value="SERINE PROTEASE INHIBITOR RV3364C"/>
    <property type="match status" value="1"/>
</dbReference>
<reference evidence="2 3" key="1">
    <citation type="submission" date="2020-08" db="EMBL/GenBank/DDBJ databases">
        <title>Sequencing the genomes of 1000 actinobacteria strains.</title>
        <authorList>
            <person name="Klenk H.-P."/>
        </authorList>
    </citation>
    <scope>NUCLEOTIDE SEQUENCE [LARGE SCALE GENOMIC DNA]</scope>
    <source>
        <strain evidence="2 3">DSM 45886</strain>
    </source>
</reference>
<proteinExistence type="predicted"/>
<dbReference type="EMBL" id="JACHJW010000001">
    <property type="protein sequence ID" value="MBB4958686.1"/>
    <property type="molecule type" value="Genomic_DNA"/>
</dbReference>
<organism evidence="2 3">
    <name type="scientific">Micromonospora polyrhachis</name>
    <dbReference type="NCBI Taxonomy" id="1282883"/>
    <lineage>
        <taxon>Bacteria</taxon>
        <taxon>Bacillati</taxon>
        <taxon>Actinomycetota</taxon>
        <taxon>Actinomycetes</taxon>
        <taxon>Micromonosporales</taxon>
        <taxon>Micromonosporaceae</taxon>
        <taxon>Micromonospora</taxon>
    </lineage>
</organism>
<dbReference type="Proteomes" id="UP000578819">
    <property type="component" value="Unassembled WGS sequence"/>
</dbReference>
<accession>A0A7W7SQ03</accession>